<evidence type="ECO:0000259" key="4">
    <source>
        <dbReference type="Pfam" id="PF00692"/>
    </source>
</evidence>
<dbReference type="Ensembl" id="ENSDNVT00000020148.1">
    <property type="protein sequence ID" value="ENSDNVP00000016767.1"/>
    <property type="gene ID" value="ENSDNVG00000011730.1"/>
</dbReference>
<dbReference type="Gene3D" id="2.70.40.10">
    <property type="match status" value="1"/>
</dbReference>
<evidence type="ECO:0000313" key="6">
    <source>
        <dbReference type="Proteomes" id="UP000694423"/>
    </source>
</evidence>
<accession>A0A8C4JZD4</accession>
<dbReference type="PANTHER" id="PTHR19422:SF123">
    <property type="entry name" value="RT1 CLASS I, LOCUS CE15"/>
    <property type="match status" value="1"/>
</dbReference>
<keyword evidence="2" id="KW-0064">Aspartyl protease</keyword>
<dbReference type="InterPro" id="IPR051592">
    <property type="entry name" value="HERV-K_Pro_peptidase_A2"/>
</dbReference>
<dbReference type="AlphaFoldDB" id="A0A8C4JZD4"/>
<dbReference type="PANTHER" id="PTHR19422">
    <property type="entry name" value="GAG RETROVIRAL POLYPROTEIN"/>
    <property type="match status" value="1"/>
</dbReference>
<feature type="domain" description="dUTPase-like" evidence="4">
    <location>
        <begin position="96"/>
        <end position="190"/>
    </location>
</feature>
<dbReference type="InterPro" id="IPR029054">
    <property type="entry name" value="dUTPase-like"/>
</dbReference>
<name>A0A8C4JZD4_DRONO</name>
<reference evidence="5" key="2">
    <citation type="submission" date="2025-09" db="UniProtKB">
        <authorList>
            <consortium name="Ensembl"/>
        </authorList>
    </citation>
    <scope>IDENTIFICATION</scope>
</reference>
<evidence type="ECO:0000256" key="3">
    <source>
        <dbReference type="ARBA" id="ARBA00022801"/>
    </source>
</evidence>
<proteinExistence type="predicted"/>
<organism evidence="5 6">
    <name type="scientific">Dromaius novaehollandiae</name>
    <name type="common">Emu</name>
    <dbReference type="NCBI Taxonomy" id="8790"/>
    <lineage>
        <taxon>Eukaryota</taxon>
        <taxon>Metazoa</taxon>
        <taxon>Chordata</taxon>
        <taxon>Craniata</taxon>
        <taxon>Vertebrata</taxon>
        <taxon>Euteleostomi</taxon>
        <taxon>Archelosauria</taxon>
        <taxon>Archosauria</taxon>
        <taxon>Dinosauria</taxon>
        <taxon>Saurischia</taxon>
        <taxon>Theropoda</taxon>
        <taxon>Coelurosauria</taxon>
        <taxon>Aves</taxon>
        <taxon>Palaeognathae</taxon>
        <taxon>Casuariiformes</taxon>
        <taxon>Dromaiidae</taxon>
        <taxon>Dromaius</taxon>
    </lineage>
</organism>
<protein>
    <recommendedName>
        <fullName evidence="4">dUTPase-like domain-containing protein</fullName>
    </recommendedName>
</protein>
<reference evidence="5" key="1">
    <citation type="submission" date="2025-08" db="UniProtKB">
        <authorList>
            <consortium name="Ensembl"/>
        </authorList>
    </citation>
    <scope>IDENTIFICATION</scope>
</reference>
<evidence type="ECO:0000256" key="1">
    <source>
        <dbReference type="ARBA" id="ARBA00022670"/>
    </source>
</evidence>
<evidence type="ECO:0000313" key="5">
    <source>
        <dbReference type="Ensembl" id="ENSDNVP00000016767.1"/>
    </source>
</evidence>
<dbReference type="InterPro" id="IPR008919">
    <property type="entry name" value="Retrov_capsid_N"/>
</dbReference>
<dbReference type="SUPFAM" id="SSF47943">
    <property type="entry name" value="Retrovirus capsid protein, N-terminal core domain"/>
    <property type="match status" value="1"/>
</dbReference>
<dbReference type="GO" id="GO:0004190">
    <property type="term" value="F:aspartic-type endopeptidase activity"/>
    <property type="evidence" value="ECO:0007669"/>
    <property type="project" value="UniProtKB-KW"/>
</dbReference>
<dbReference type="InterPro" id="IPR033704">
    <property type="entry name" value="dUTPase_trimeric"/>
</dbReference>
<dbReference type="GO" id="GO:0016032">
    <property type="term" value="P:viral process"/>
    <property type="evidence" value="ECO:0007669"/>
    <property type="project" value="InterPro"/>
</dbReference>
<dbReference type="GO" id="GO:0006508">
    <property type="term" value="P:proteolysis"/>
    <property type="evidence" value="ECO:0007669"/>
    <property type="project" value="UniProtKB-KW"/>
</dbReference>
<evidence type="ECO:0000256" key="2">
    <source>
        <dbReference type="ARBA" id="ARBA00022750"/>
    </source>
</evidence>
<keyword evidence="6" id="KW-1185">Reference proteome</keyword>
<keyword evidence="3" id="KW-0378">Hydrolase</keyword>
<dbReference type="Proteomes" id="UP000694423">
    <property type="component" value="Unplaced"/>
</dbReference>
<dbReference type="CDD" id="cd07557">
    <property type="entry name" value="trimeric_dUTPase"/>
    <property type="match status" value="1"/>
</dbReference>
<dbReference type="InterPro" id="IPR036157">
    <property type="entry name" value="dUTPase-like_sf"/>
</dbReference>
<dbReference type="SUPFAM" id="SSF51283">
    <property type="entry name" value="dUTPase-like"/>
    <property type="match status" value="1"/>
</dbReference>
<dbReference type="Pfam" id="PF00607">
    <property type="entry name" value="Gag_p24"/>
    <property type="match status" value="1"/>
</dbReference>
<sequence length="218" mass="23122">MQNGDWQIALACPVMYHANQEPVWQPLSYDAVKELRQTVKEGGVPSPFTASLLEALAGSYTLAPHDWKSLMRMMGGEAARPEQSNKSAPRCVVGDFTPATAGSAGLDLAVAHSVTITTTDVILIPTGVWGPIGKGMHTLLIGRSSTTKLGLFILPGVIDSDYNGEIQIMAWTPVPPCFVPQGQRITQLVPFRGEASGGIGYRGEKGFGSTGTPQALIS</sequence>
<dbReference type="Gene3D" id="1.10.375.10">
    <property type="entry name" value="Human Immunodeficiency Virus Type 1 Capsid Protein"/>
    <property type="match status" value="1"/>
</dbReference>
<keyword evidence="1" id="KW-0645">Protease</keyword>
<dbReference type="Pfam" id="PF00692">
    <property type="entry name" value="dUTPase"/>
    <property type="match status" value="1"/>
</dbReference>